<dbReference type="AlphaFoldDB" id="A0A6C2YQ87"/>
<evidence type="ECO:0000313" key="19">
    <source>
        <dbReference type="Proteomes" id="UP000464378"/>
    </source>
</evidence>
<dbReference type="InterPro" id="IPR005256">
    <property type="entry name" value="Anth_synth_I_PabB"/>
</dbReference>
<dbReference type="InterPro" id="IPR015890">
    <property type="entry name" value="Chorismate_C"/>
</dbReference>
<evidence type="ECO:0000256" key="11">
    <source>
        <dbReference type="ARBA" id="ARBA00023141"/>
    </source>
</evidence>
<dbReference type="Gene3D" id="3.60.120.10">
    <property type="entry name" value="Anthranilate synthase"/>
    <property type="match status" value="1"/>
</dbReference>
<evidence type="ECO:0000256" key="4">
    <source>
        <dbReference type="ARBA" id="ARBA00011575"/>
    </source>
</evidence>
<dbReference type="Pfam" id="PF04715">
    <property type="entry name" value="Anth_synt_I_N"/>
    <property type="match status" value="1"/>
</dbReference>
<evidence type="ECO:0000256" key="15">
    <source>
        <dbReference type="RuleBase" id="RU364045"/>
    </source>
</evidence>
<proteinExistence type="inferred from homology"/>
<dbReference type="InParanoid" id="A0A6C2YQ87"/>
<keyword evidence="12 15" id="KW-0456">Lyase</keyword>
<dbReference type="UniPathway" id="UPA00035">
    <property type="reaction ID" value="UER00040"/>
</dbReference>
<keyword evidence="11 15" id="KW-0057">Aromatic amino acid biosynthesis</keyword>
<keyword evidence="19" id="KW-1185">Reference proteome</keyword>
<evidence type="ECO:0000256" key="2">
    <source>
        <dbReference type="ARBA" id="ARBA00004873"/>
    </source>
</evidence>
<comment type="function">
    <text evidence="13 15">Part of a heterotetrameric complex that catalyzes the two-step biosynthesis of anthranilate, an intermediate in the biosynthesis of L-tryptophan. In the first step, the glutamine-binding beta subunit (TrpG) of anthranilate synthase (AS) provides the glutamine amidotransferase activity which generates ammonia as a substrate that, along with chorismate, is used in the second step, catalyzed by the large alpha subunit of AS (TrpE) to produce anthranilate. In the absence of TrpG, TrpE can synthesize anthranilate directly from chorismate and high concentrations of ammonia.</text>
</comment>
<dbReference type="InterPro" id="IPR019999">
    <property type="entry name" value="Anth_synth_I-like"/>
</dbReference>
<evidence type="ECO:0000256" key="13">
    <source>
        <dbReference type="ARBA" id="ARBA00025634"/>
    </source>
</evidence>
<dbReference type="InterPro" id="IPR006805">
    <property type="entry name" value="Anth_synth_I_N"/>
</dbReference>
<dbReference type="EC" id="4.1.3.27" evidence="5 15"/>
<evidence type="ECO:0000256" key="3">
    <source>
        <dbReference type="ARBA" id="ARBA00009562"/>
    </source>
</evidence>
<sequence>MKYRPSFEEFQQLAQGYTLVPIYRTLTGDTLTPVTAFCKIEDPEWSFLFESVVGGERHGRYSFLGGAPFLHFEAYDRQVRVQKLGSPGSMEQFESENPMQVLADLLQRFRAPHVPGLPRFCGGAVGYAGYDSVRYLERLPNPPSDDRHLPDLCFGFYDRMVIFDHISKTISVVAHAHVDANDMRGSYDRACSAIDAIVDKLQHGPVTLSLSDISPAGRSTREFQSNFTREEFEAAVLKCKEYIYAGDIFQVVLSQRLRTETTATAFDIYRALRVLNPSPFMFFVKAWPLSLVGSSPEIMVRLDDGEVTVRPLAGTRRRGKDHEEDTKLAEELFNDPKERAEHIMLVDLARNDIGRVSQFGSVRLDDLLTVERYSHVMHLSSSVSGMIKPECTALDALRMCLPAGTLSGAPKVRAMEVIDELEPHRRGPYGGAVGYIDFSGNMDTCIALRTMVLLGQTAYLQAGAGVVADSIPANEYEETLNKAMSLLRAIEVAETQL</sequence>
<comment type="cofactor">
    <cofactor evidence="1 15">
        <name>Mg(2+)</name>
        <dbReference type="ChEBI" id="CHEBI:18420"/>
    </cofactor>
</comment>
<feature type="domain" description="Anthranilate synthase component I N-terminal" evidence="17">
    <location>
        <begin position="29"/>
        <end position="170"/>
    </location>
</feature>
<keyword evidence="8 15" id="KW-0479">Metal-binding</keyword>
<protein>
    <recommendedName>
        <fullName evidence="6 15">Anthranilate synthase component 1</fullName>
        <ecNumber evidence="5 15">4.1.3.27</ecNumber>
    </recommendedName>
</protein>
<comment type="pathway">
    <text evidence="2 15">Amino-acid biosynthesis; L-tryptophan biosynthesis; L-tryptophan from chorismate: step 1/5.</text>
</comment>
<dbReference type="KEGG" id="tim:GMBLW1_06770"/>
<evidence type="ECO:0000256" key="10">
    <source>
        <dbReference type="ARBA" id="ARBA00022842"/>
    </source>
</evidence>
<evidence type="ECO:0000313" key="18">
    <source>
        <dbReference type="EMBL" id="VIP03283.1"/>
    </source>
</evidence>
<dbReference type="RefSeq" id="WP_162658366.1">
    <property type="nucleotide sequence ID" value="NZ_LR593887.1"/>
</dbReference>
<dbReference type="Pfam" id="PF00425">
    <property type="entry name" value="Chorismate_bind"/>
    <property type="match status" value="1"/>
</dbReference>
<gene>
    <name evidence="15" type="primary">trpE</name>
    <name evidence="18" type="ORF">GMBLW1_06770</name>
</gene>
<name>A0A6C2YQ87_9BACT</name>
<dbReference type="GO" id="GO:0004049">
    <property type="term" value="F:anthranilate synthase activity"/>
    <property type="evidence" value="ECO:0007669"/>
    <property type="project" value="UniProtKB-EC"/>
</dbReference>
<dbReference type="NCBIfam" id="TIGR00564">
    <property type="entry name" value="trpE_most"/>
    <property type="match status" value="1"/>
</dbReference>
<dbReference type="PRINTS" id="PR00095">
    <property type="entry name" value="ANTSNTHASEI"/>
</dbReference>
<evidence type="ECO:0000256" key="5">
    <source>
        <dbReference type="ARBA" id="ARBA00012266"/>
    </source>
</evidence>
<comment type="similarity">
    <text evidence="3 15">Belongs to the anthranilate synthase component I family.</text>
</comment>
<keyword evidence="10 15" id="KW-0460">Magnesium</keyword>
<evidence type="ECO:0000256" key="1">
    <source>
        <dbReference type="ARBA" id="ARBA00001946"/>
    </source>
</evidence>
<evidence type="ECO:0000256" key="7">
    <source>
        <dbReference type="ARBA" id="ARBA00022605"/>
    </source>
</evidence>
<evidence type="ECO:0000259" key="16">
    <source>
        <dbReference type="Pfam" id="PF00425"/>
    </source>
</evidence>
<reference evidence="18" key="1">
    <citation type="submission" date="2019-04" db="EMBL/GenBank/DDBJ databases">
        <authorList>
            <consortium name="Science for Life Laboratories"/>
        </authorList>
    </citation>
    <scope>NUCLEOTIDE SEQUENCE</scope>
    <source>
        <strain evidence="18">MBLW1</strain>
    </source>
</reference>
<keyword evidence="9 15" id="KW-0822">Tryptophan biosynthesis</keyword>
<comment type="catalytic activity">
    <reaction evidence="14 15">
        <text>chorismate + L-glutamine = anthranilate + pyruvate + L-glutamate + H(+)</text>
        <dbReference type="Rhea" id="RHEA:21732"/>
        <dbReference type="ChEBI" id="CHEBI:15361"/>
        <dbReference type="ChEBI" id="CHEBI:15378"/>
        <dbReference type="ChEBI" id="CHEBI:16567"/>
        <dbReference type="ChEBI" id="CHEBI:29748"/>
        <dbReference type="ChEBI" id="CHEBI:29985"/>
        <dbReference type="ChEBI" id="CHEBI:58359"/>
        <dbReference type="EC" id="4.1.3.27"/>
    </reaction>
</comment>
<comment type="subunit">
    <text evidence="4 15">Heterotetramer consisting of two non-identical subunits: a beta subunit (TrpG) and a large alpha subunit (TrpE).</text>
</comment>
<dbReference type="GO" id="GO:0046872">
    <property type="term" value="F:metal ion binding"/>
    <property type="evidence" value="ECO:0007669"/>
    <property type="project" value="UniProtKB-KW"/>
</dbReference>
<dbReference type="PANTHER" id="PTHR11236">
    <property type="entry name" value="AMINOBENZOATE/ANTHRANILATE SYNTHASE"/>
    <property type="match status" value="1"/>
</dbReference>
<organism evidence="18">
    <name type="scientific">Tuwongella immobilis</name>
    <dbReference type="NCBI Taxonomy" id="692036"/>
    <lineage>
        <taxon>Bacteria</taxon>
        <taxon>Pseudomonadati</taxon>
        <taxon>Planctomycetota</taxon>
        <taxon>Planctomycetia</taxon>
        <taxon>Gemmatales</taxon>
        <taxon>Gemmataceae</taxon>
        <taxon>Tuwongella</taxon>
    </lineage>
</organism>
<dbReference type="InterPro" id="IPR005801">
    <property type="entry name" value="ADC_synthase"/>
</dbReference>
<dbReference type="EMBL" id="LR586016">
    <property type="protein sequence ID" value="VIP03283.1"/>
    <property type="molecule type" value="Genomic_DNA"/>
</dbReference>
<dbReference type="GO" id="GO:0000162">
    <property type="term" value="P:L-tryptophan biosynthetic process"/>
    <property type="evidence" value="ECO:0007669"/>
    <property type="project" value="UniProtKB-UniPathway"/>
</dbReference>
<feature type="domain" description="Chorismate-utilising enzyme C-terminal" evidence="16">
    <location>
        <begin position="229"/>
        <end position="482"/>
    </location>
</feature>
<accession>A0A6C2YQ87</accession>
<evidence type="ECO:0000256" key="14">
    <source>
        <dbReference type="ARBA" id="ARBA00047683"/>
    </source>
</evidence>
<evidence type="ECO:0000256" key="6">
    <source>
        <dbReference type="ARBA" id="ARBA00020653"/>
    </source>
</evidence>
<evidence type="ECO:0000256" key="8">
    <source>
        <dbReference type="ARBA" id="ARBA00022723"/>
    </source>
</evidence>
<dbReference type="SUPFAM" id="SSF56322">
    <property type="entry name" value="ADC synthase"/>
    <property type="match status" value="1"/>
</dbReference>
<dbReference type="Proteomes" id="UP000464378">
    <property type="component" value="Chromosome"/>
</dbReference>
<dbReference type="PANTHER" id="PTHR11236:SF48">
    <property type="entry name" value="ISOCHORISMATE SYNTHASE MENF"/>
    <property type="match status" value="1"/>
</dbReference>
<evidence type="ECO:0000259" key="17">
    <source>
        <dbReference type="Pfam" id="PF04715"/>
    </source>
</evidence>
<keyword evidence="7 15" id="KW-0028">Amino-acid biosynthesis</keyword>
<dbReference type="EMBL" id="LR593887">
    <property type="protein sequence ID" value="VTS03936.1"/>
    <property type="molecule type" value="Genomic_DNA"/>
</dbReference>
<evidence type="ECO:0000256" key="9">
    <source>
        <dbReference type="ARBA" id="ARBA00022822"/>
    </source>
</evidence>
<evidence type="ECO:0000256" key="12">
    <source>
        <dbReference type="ARBA" id="ARBA00023239"/>
    </source>
</evidence>